<reference evidence="1 2" key="1">
    <citation type="journal article" date="2014" name="Int. J. Syst. Evol. Microbiol.">
        <title>Streptomyces hoynatensis sp. nov., isolated from deep marine sediment.</title>
        <authorList>
            <person name="Veyisoglu A."/>
            <person name="Sahin N."/>
        </authorList>
    </citation>
    <scope>NUCLEOTIDE SEQUENCE [LARGE SCALE GENOMIC DNA]</scope>
    <source>
        <strain evidence="1 2">KCTC 29097</strain>
    </source>
</reference>
<organism evidence="1 2">
    <name type="scientific">Streptomyces hoynatensis</name>
    <dbReference type="NCBI Taxonomy" id="1141874"/>
    <lineage>
        <taxon>Bacteria</taxon>
        <taxon>Bacillati</taxon>
        <taxon>Actinomycetota</taxon>
        <taxon>Actinomycetes</taxon>
        <taxon>Kitasatosporales</taxon>
        <taxon>Streptomycetaceae</taxon>
        <taxon>Streptomyces</taxon>
    </lineage>
</organism>
<protein>
    <submittedName>
        <fullName evidence="1">VWA domain-containing protein</fullName>
    </submittedName>
</protein>
<proteinExistence type="predicted"/>
<accession>A0A3A9ZIU3</accession>
<dbReference type="EMBL" id="RBAL01000001">
    <property type="protein sequence ID" value="RKN47217.1"/>
    <property type="molecule type" value="Genomic_DNA"/>
</dbReference>
<dbReference type="CDD" id="cd00198">
    <property type="entry name" value="vWFA"/>
    <property type="match status" value="1"/>
</dbReference>
<comment type="caution">
    <text evidence="1">The sequence shown here is derived from an EMBL/GenBank/DDBJ whole genome shotgun (WGS) entry which is preliminary data.</text>
</comment>
<dbReference type="Gene3D" id="3.40.50.410">
    <property type="entry name" value="von Willebrand factor, type A domain"/>
    <property type="match status" value="1"/>
</dbReference>
<dbReference type="OrthoDB" id="1100083at2"/>
<keyword evidence="2" id="KW-1185">Reference proteome</keyword>
<dbReference type="AlphaFoldDB" id="A0A3A9ZIU3"/>
<dbReference type="RefSeq" id="WP_120675160.1">
    <property type="nucleotide sequence ID" value="NZ_RBAL01000001.1"/>
</dbReference>
<name>A0A3A9ZIU3_9ACTN</name>
<gene>
    <name evidence="1" type="ORF">D7294_03380</name>
</gene>
<dbReference type="Proteomes" id="UP000272474">
    <property type="component" value="Unassembled WGS sequence"/>
</dbReference>
<sequence length="346" mass="38561">MSGNQNYINHVALVLDASSSMSHLSRKVVEVADQQIEYLARRSRELDQETRVTVYVFADKVECVIYDKDVLRMPSLRQLYRVGGMTALLAAALTSQRELAQTAQLYGDHSFLTFILTDGQENASHRCPDAPTRKPGELVAAVSEMIERQEDNWTLAVLVPDQMGKREAMQCGFPKNNIAIWDATSTQGLEEAGQVIRQATEKFMVGRTKGIRGSRAVFSTGADAVNKDTIKAAGLTSLNPAQYELLPVARDAAIREWIIECGHAYRTGGAFYELSKSEKIQARKQIAVLEKKTDRVYTGPEARALLGLPDVEVRVKPDHNDEFTIFVQSTSVNRKLMPNTRLLLML</sequence>
<dbReference type="InterPro" id="IPR036465">
    <property type="entry name" value="vWFA_dom_sf"/>
</dbReference>
<dbReference type="SUPFAM" id="SSF53300">
    <property type="entry name" value="vWA-like"/>
    <property type="match status" value="1"/>
</dbReference>
<evidence type="ECO:0000313" key="2">
    <source>
        <dbReference type="Proteomes" id="UP000272474"/>
    </source>
</evidence>
<evidence type="ECO:0000313" key="1">
    <source>
        <dbReference type="EMBL" id="RKN47217.1"/>
    </source>
</evidence>